<keyword evidence="2" id="KW-1185">Reference proteome</keyword>
<reference evidence="1 2" key="1">
    <citation type="journal article" date="2019" name="Sci. Rep.">
        <title>Orb-weaving spider Araneus ventricosus genome elucidates the spidroin gene catalogue.</title>
        <authorList>
            <person name="Kono N."/>
            <person name="Nakamura H."/>
            <person name="Ohtoshi R."/>
            <person name="Moran D.A.P."/>
            <person name="Shinohara A."/>
            <person name="Yoshida Y."/>
            <person name="Fujiwara M."/>
            <person name="Mori M."/>
            <person name="Tomita M."/>
            <person name="Arakawa K."/>
        </authorList>
    </citation>
    <scope>NUCLEOTIDE SEQUENCE [LARGE SCALE GENOMIC DNA]</scope>
</reference>
<dbReference type="GO" id="GO:0003676">
    <property type="term" value="F:nucleic acid binding"/>
    <property type="evidence" value="ECO:0007669"/>
    <property type="project" value="InterPro"/>
</dbReference>
<protein>
    <recommendedName>
        <fullName evidence="3">Tc1-like transposase DDE domain-containing protein</fullName>
    </recommendedName>
</protein>
<comment type="caution">
    <text evidence="1">The sequence shown here is derived from an EMBL/GenBank/DDBJ whole genome shotgun (WGS) entry which is preliminary data.</text>
</comment>
<organism evidence="1 2">
    <name type="scientific">Araneus ventricosus</name>
    <name type="common">Orbweaver spider</name>
    <name type="synonym">Epeira ventricosa</name>
    <dbReference type="NCBI Taxonomy" id="182803"/>
    <lineage>
        <taxon>Eukaryota</taxon>
        <taxon>Metazoa</taxon>
        <taxon>Ecdysozoa</taxon>
        <taxon>Arthropoda</taxon>
        <taxon>Chelicerata</taxon>
        <taxon>Arachnida</taxon>
        <taxon>Araneae</taxon>
        <taxon>Araneomorphae</taxon>
        <taxon>Entelegynae</taxon>
        <taxon>Araneoidea</taxon>
        <taxon>Araneidae</taxon>
        <taxon>Araneus</taxon>
    </lineage>
</organism>
<dbReference type="Proteomes" id="UP000499080">
    <property type="component" value="Unassembled WGS sequence"/>
</dbReference>
<evidence type="ECO:0008006" key="3">
    <source>
        <dbReference type="Google" id="ProtNLM"/>
    </source>
</evidence>
<dbReference type="AlphaFoldDB" id="A0A4Y2EJS8"/>
<proteinExistence type="predicted"/>
<gene>
    <name evidence="1" type="ORF">AVEN_70128_1</name>
</gene>
<dbReference type="PANTHER" id="PTHR47326:SF1">
    <property type="entry name" value="HTH PSQ-TYPE DOMAIN-CONTAINING PROTEIN"/>
    <property type="match status" value="1"/>
</dbReference>
<dbReference type="OrthoDB" id="7787442at2759"/>
<sequence length="99" mass="11410">MQDGAPPHIDSRVKQLIRQHFTDARVISLHFPTEWPPSSPDITPFYFWLWGFLKDNIYRKKPASVPDMKDSIQLHVLDIPADSLRSAVENIVSATRAHF</sequence>
<name>A0A4Y2EJS8_ARAVE</name>
<dbReference type="Gene3D" id="3.30.420.10">
    <property type="entry name" value="Ribonuclease H-like superfamily/Ribonuclease H"/>
    <property type="match status" value="1"/>
</dbReference>
<dbReference type="PANTHER" id="PTHR47326">
    <property type="entry name" value="TRANSPOSABLE ELEMENT TC3 TRANSPOSASE-LIKE PROTEIN"/>
    <property type="match status" value="1"/>
</dbReference>
<dbReference type="InterPro" id="IPR036397">
    <property type="entry name" value="RNaseH_sf"/>
</dbReference>
<dbReference type="EMBL" id="BGPR01000613">
    <property type="protein sequence ID" value="GBM28529.1"/>
    <property type="molecule type" value="Genomic_DNA"/>
</dbReference>
<evidence type="ECO:0000313" key="1">
    <source>
        <dbReference type="EMBL" id="GBM28529.1"/>
    </source>
</evidence>
<evidence type="ECO:0000313" key="2">
    <source>
        <dbReference type="Proteomes" id="UP000499080"/>
    </source>
</evidence>
<accession>A0A4Y2EJS8</accession>